<keyword evidence="3" id="KW-1185">Reference proteome</keyword>
<protein>
    <submittedName>
        <fullName evidence="2">Alpha/beta fold hydrolase</fullName>
    </submittedName>
</protein>
<gene>
    <name evidence="2" type="ORF">FAB82_14540</name>
</gene>
<dbReference type="Gene3D" id="3.40.50.1820">
    <property type="entry name" value="alpha/beta hydrolase"/>
    <property type="match status" value="1"/>
</dbReference>
<dbReference type="PRINTS" id="PR00111">
    <property type="entry name" value="ABHYDROLASE"/>
</dbReference>
<dbReference type="Pfam" id="PF00561">
    <property type="entry name" value="Abhydrolase_1"/>
    <property type="match status" value="1"/>
</dbReference>
<organism evidence="2 3">
    <name type="scientific">Glycomyces buryatensis</name>
    <dbReference type="NCBI Taxonomy" id="2570927"/>
    <lineage>
        <taxon>Bacteria</taxon>
        <taxon>Bacillati</taxon>
        <taxon>Actinomycetota</taxon>
        <taxon>Actinomycetes</taxon>
        <taxon>Glycomycetales</taxon>
        <taxon>Glycomycetaceae</taxon>
        <taxon>Glycomyces</taxon>
    </lineage>
</organism>
<dbReference type="InterPro" id="IPR000073">
    <property type="entry name" value="AB_hydrolase_1"/>
</dbReference>
<dbReference type="Proteomes" id="UP000308760">
    <property type="component" value="Unassembled WGS sequence"/>
</dbReference>
<dbReference type="PANTHER" id="PTHR43433:SF5">
    <property type="entry name" value="AB HYDROLASE-1 DOMAIN-CONTAINING PROTEIN"/>
    <property type="match status" value="1"/>
</dbReference>
<feature type="domain" description="AB hydrolase-1" evidence="1">
    <location>
        <begin position="21"/>
        <end position="127"/>
    </location>
</feature>
<dbReference type="GO" id="GO:0016787">
    <property type="term" value="F:hydrolase activity"/>
    <property type="evidence" value="ECO:0007669"/>
    <property type="project" value="UniProtKB-KW"/>
</dbReference>
<sequence length="263" mass="28166">MEPAEGHRMIPHHVTDGDGETVVLINSLGTTIDMWEPQVGPLSERFRVVRFDTRGHGRTPTPPGEWTVDDLAGDIIDLLDHLGARNAHLVGVSLGGATAMALAEHYPDRVGRLALISAATRIGTYDSWRDRATTVRANGCQAVSAGAMDRWFSPAFHRSHPETVAAFRERFDACDPEGYAGCCDAIGRMDLSGALGHVTAETLIVVGTDDEVTTVADARFLAEGIRGSRLVPVPGGKHLLTAEFADLTNRLLVDFLTSSAATA</sequence>
<dbReference type="AlphaFoldDB" id="A0A4S8Q7Z7"/>
<evidence type="ECO:0000313" key="2">
    <source>
        <dbReference type="EMBL" id="THV40487.1"/>
    </source>
</evidence>
<evidence type="ECO:0000313" key="3">
    <source>
        <dbReference type="Proteomes" id="UP000308760"/>
    </source>
</evidence>
<dbReference type="EMBL" id="STGY01000056">
    <property type="protein sequence ID" value="THV40487.1"/>
    <property type="molecule type" value="Genomic_DNA"/>
</dbReference>
<dbReference type="InterPro" id="IPR029058">
    <property type="entry name" value="AB_hydrolase_fold"/>
</dbReference>
<dbReference type="OrthoDB" id="3396704at2"/>
<reference evidence="2 3" key="2">
    <citation type="submission" date="2019-05" db="EMBL/GenBank/DDBJ databases">
        <title>Glycomyces buryatensis sp. nov.</title>
        <authorList>
            <person name="Nikitina E."/>
        </authorList>
    </citation>
    <scope>NUCLEOTIDE SEQUENCE [LARGE SCALE GENOMIC DNA]</scope>
    <source>
        <strain evidence="2 3">18</strain>
    </source>
</reference>
<proteinExistence type="predicted"/>
<dbReference type="SUPFAM" id="SSF53474">
    <property type="entry name" value="alpha/beta-Hydrolases"/>
    <property type="match status" value="1"/>
</dbReference>
<reference evidence="3" key="1">
    <citation type="submission" date="2019-04" db="EMBL/GenBank/DDBJ databases">
        <title>Nocardioides xinjiangensis sp. nov.</title>
        <authorList>
            <person name="Liu S."/>
        </authorList>
    </citation>
    <scope>NUCLEOTIDE SEQUENCE [LARGE SCALE GENOMIC DNA]</scope>
    <source>
        <strain evidence="3">18</strain>
    </source>
</reference>
<comment type="caution">
    <text evidence="2">The sequence shown here is derived from an EMBL/GenBank/DDBJ whole genome shotgun (WGS) entry which is preliminary data.</text>
</comment>
<name>A0A4S8Q7Z7_9ACTN</name>
<dbReference type="PANTHER" id="PTHR43433">
    <property type="entry name" value="HYDROLASE, ALPHA/BETA FOLD FAMILY PROTEIN"/>
    <property type="match status" value="1"/>
</dbReference>
<dbReference type="InterPro" id="IPR050471">
    <property type="entry name" value="AB_hydrolase"/>
</dbReference>
<keyword evidence="2" id="KW-0378">Hydrolase</keyword>
<evidence type="ECO:0000259" key="1">
    <source>
        <dbReference type="Pfam" id="PF00561"/>
    </source>
</evidence>
<accession>A0A4S8Q7Z7</accession>